<name>A0AA44FBJ8_AGRTU</name>
<feature type="compositionally biased region" description="Basic and acidic residues" evidence="1">
    <location>
        <begin position="1602"/>
        <end position="1628"/>
    </location>
</feature>
<comment type="caution">
    <text evidence="2">The sequence shown here is derived from an EMBL/GenBank/DDBJ whole genome shotgun (WGS) entry which is preliminary data.</text>
</comment>
<reference evidence="2" key="1">
    <citation type="journal article" date="2020" name="Science">
        <title>Unexpected conservation and global transmission of agrobacterial virulence plasmids.</title>
        <authorList>
            <person name="Weisberg A.J."/>
            <person name="Davis E.W. 2nd"/>
            <person name="Tabima J."/>
            <person name="Belcher M.S."/>
            <person name="Miller M."/>
            <person name="Kuo C.H."/>
            <person name="Loper J.E."/>
            <person name="Grunwald N.J."/>
            <person name="Putnam M.L."/>
            <person name="Chang J.H."/>
        </authorList>
    </citation>
    <scope>NUCLEOTIDE SEQUENCE</scope>
    <source>
        <strain evidence="2">17-1853-1a</strain>
    </source>
</reference>
<dbReference type="RefSeq" id="WP_065660171.1">
    <property type="nucleotide sequence ID" value="NZ_CP123839.1"/>
</dbReference>
<evidence type="ECO:0000256" key="1">
    <source>
        <dbReference type="SAM" id="MobiDB-lite"/>
    </source>
</evidence>
<evidence type="ECO:0000313" key="3">
    <source>
        <dbReference type="Proteomes" id="UP000702952"/>
    </source>
</evidence>
<dbReference type="Proteomes" id="UP000702952">
    <property type="component" value="Unassembled WGS sequence"/>
</dbReference>
<gene>
    <name evidence="2" type="ORF">G6M46_28850</name>
</gene>
<feature type="region of interest" description="Disordered" evidence="1">
    <location>
        <begin position="1601"/>
        <end position="1653"/>
    </location>
</feature>
<evidence type="ECO:0000313" key="2">
    <source>
        <dbReference type="EMBL" id="NTC32153.1"/>
    </source>
</evidence>
<accession>A0AA44FBJ8</accession>
<proteinExistence type="predicted"/>
<organism evidence="2 3">
    <name type="scientific">Agrobacterium tumefaciens</name>
    <dbReference type="NCBI Taxonomy" id="358"/>
    <lineage>
        <taxon>Bacteria</taxon>
        <taxon>Pseudomonadati</taxon>
        <taxon>Pseudomonadota</taxon>
        <taxon>Alphaproteobacteria</taxon>
        <taxon>Hyphomicrobiales</taxon>
        <taxon>Rhizobiaceae</taxon>
        <taxon>Rhizobium/Agrobacterium group</taxon>
        <taxon>Agrobacterium</taxon>
        <taxon>Agrobacterium tumefaciens complex</taxon>
    </lineage>
</organism>
<sequence length="3758" mass="410622">MSANELLLHEISENGSTLKIVARGQLSKAADTSFVVSSLDIRISFDSGSEVADTRFVIDQQTAITLDIPYKLLRDEDGLYHIRSAADLGDLASEEWAALKQRVRQRLASPIEIAKNNGFFTAKSVGNAKLEGRIWLNPALIDGYDNLAFDSWVLRADGIADIDFDYRIDASSVRFVGHFVAAFSVNKSSLDDWVTADFGFDLPKLPGFDLRLPRIRLPKLEFPELTEFGDLSPSLFSLSLPPFIDNIKFNWSTKPKLKVKLDNGKLIVSTDTEGEGAFSFNGTEWVKLHKVALAHSDVKFEFDAMMDLGGPAFDLDDKSIVSESLPFVVFLKGNKIVPTIKNLDLGGGIVLKNADFDFKFESSRIVICEHRDGVDSSLPVDERDFKALLALSLAVVVSHKAGKTSAQVTSLKILEPYPIELVMRGAEAVGDLIRLVAAIPLPSAAVPNVDASGVLRLLERLGEMLATAARWLARQAGAAAGVLAGLAEAVFDTLMQLVKALGELGETVISHLAVEVRLDPKSYKLRQILVMPAGEDTNLDKAVTLSALGFDFSLNAKLRPGLMIDLGPENWFGLVVQPAAGTQAVLGTDLWLDKETGPQQAMGSTEKDGLSSGGRLIQLTAAPVTPAGGKAMHDIVVVAIQHGRPRLFQTFSQSSTGEEFKDRLDFGNGRGAVAIREVGILRDAGVSYEGKSFPENTDPVLDLSLKAGDLKDRLLSLLCKTADSDSAASGDSFFDKLKQKIEIVKTEWSFNGETRTIQADLGVKVHIDEDFAPTTTISIAASARDLSMKITGGDKIDIYSKKEAPVVNYHPLGLNLTIVPKKTGSNEVYKQFFIDLAHGSESLGLGEDAKALLAYGKVSTSGKGLQFEVPVFRVGRAGFDLEASILPEPVTLGGVDVPFRFTSGQVAIKGSKFGGGSLAGSGQLPQQLVGEANASIALQLGAGQGGGVVVKGATARLDKSGDPIRCSSTRFELTITELGFDFVESGSYHFYFLLTGSAVFKPGGSEFASGLLKNFKDITIKLDKAPLAADPRALINSISFQVKVDPPKRMSFFDIFDFELRGFGFHPAAAKFGGDPAMSISGQVNFTKGADKISPNFEFHSMWIAAPRPGSVKPRIRFDGLTLGIKTGSVDVDGTAVAVDGAMPDLYRPDVLPKDVTAEGFLASGRLDIEGWASMSAAMGFMELRKKNVPSKPKHSFFLYGQQEKLAEPIDTPVGRIYLREFGFGFGYRYTLAGIAQAETAKSPQELVRILDDVSKYQGNLNTFKAWEPTYDNDDLTLALRGMFALSAASERSSEYNAKQEAELPNPLLFDIVAAFRTDLTFLINLRAWVSVNYHDWISAGTNESWKSSPTMRGYLYFSVPRKEFLGRFIADGTGHVGTHPKLPEPVMKAIRSSQFSATLFIRPGLFHAELGWPYELGFAFGKPGDNFYMDVKGGLINRIEDFSVLNGIAFKANGAVHLEGRVGSSSLGAAAVAHANFAIEARVLSYLSLKDLGDSFYYGYMRIDAAVGVRVEVWLSFKIFGKRITLSASFSLHLALSIALEAVIGPTLIGGRAHVSIGVRAFGRSLSVSIGFSFNNDNLAIARAKVARFMELGLAAPVPDKAQDGQRIERNPSPEPPRSETAKHGDQVVEEVVGSEPMPVTPEDEEKENFPGRAIGPTDFWAFLFPTRTPKGQTSGNDWYVMQLVPRDHTPLDLANHEDESDLVRKATFYASPKDEGLNPDFTEPGHKLQFKAGINKTGAYMASIGFGAESEIDVASGPKNPFGMNLDAVVAVNGEEVLKLGKLLQALYLGIPDKLPNKFGGLLEEPDARMIDPALTVIAGGAKASADQLARAGRSRANLSGKDKREAEIEETRSAVLSAVVETAGSLAQAGAIEGKWPSRQSEIDARDFGLTFLVNEVAVKALFDGEPRVEPPIAKFTVVKSDVDPTLGGVIGGHVHLFNHPDRMFRNAQPKFTPTHVIDTQGIKLNWDLEPAWGSSVGVYDDPEFHLKQYRIRRTIRGIPDKEYRSDFIVKAAAPVCRTMVKIDGKEEYRPIFSFLRPDFQFIDDLRRQDSAGGTTSEDIPANLRKLLVNEVTPSEWDRDPPVPQDKIADINVLYEIIPVDNAGTSDFGQSYVIDGFSLVEVLPVSPREATLQVVYDGMPTHVPYSADSTSAADTALPKVSAPRLNILIKPPLDPALIEKDKDETNAVRWPDRSVYLLRIWPQPIAPSGSYGADAVDEARRRPDQDAINRLREDSQDFVLSAVLLSDRKDWGKATLVAEYQAAGSERPEIRYYNYSIHAVPEAGKPLGPELDPAKLSNEIDALNEPGTNRKGYRVFLAAIDGLRAGDKWTIVNSDRRGEWKTVGFNIAIDKRIPDPENRPEEKQKKKVVTAMSSVVEVIEQPVHYEFKLLERTDMRVESGRVIVMQPTADGDLASLASGGITGLRDVARRTATRLEWNANPTSLALTTGPEADNNAIGGFDLYCLDPDALPGRFSDPKERILEIVTNTRPLGRVSLLAPELTGLDPAGFGDFGRIESAYPSATLRQKHAGSGARKAGWYSAAETTAIFPEPAIRRSIMADPDEGLIAALFSGGRPKAIRVTIPGWSESLPLAGWRITDVGAKGWGEFKASLAVEDESGAWSVVFRMKEDFTVAVLRQLLQNLRLVPVVGQDVKAKGSEAAALQRRLNEVSYLSSVEVLIEALRERSPGAPVVVATQKHVFDLIPALHPVLGDALAFLQYDAQDGTLDMAEGRIYRRYALAPDSNPEVASRNFASYLDEAPPERDPYGWGALRTLGLASGFRLFDTETGDYVRFNQSSKDLGERIGLAFARALSRYPDRDNGQPFVDILTQPWGNVQLAWFDGGYQDPQGQEGAETIKDEMLAVVQIALRPHPDRIAATAADPTDLPVRYYALVAADETPISEEPWSVSAASFDKALYDVLTVGRTVASQKPLRLTLELPRIEIHENRPAVKLNPNAKERVLAIVREVRLTKEVSDDPDSKHRPALIVNAPVGYAWRSIHQPAVLDALSGAPDRIGSELAFGRFENLQGMDWGQALFRPASNGRDTKPCLAMNRLGYYAGRRFGPLAIPVTVTDMPEQAELEQYAKQRGELAYRIVQFWTRFVEHCAAAWGRRADGAPLANAGSGVFFSLGTVADPGQWRRAPGHSGTVSVTIVDAERRGARRKYAIRPYGRYEAWSTAAPDKLGLATTKTQRFVRAVPIGLDGVFSEVEIDEIARKYFIDATLPRTEPLEKPVILSSVTHEGEGGRPGRMELVVAHGSDMVLAQANRRNAALLAPVDISVGYWREFAHWPWADALNSRHALELDPMQAFGSLDQRLDQTQLRITREAATARLTNLRQRVPDAWLGSTMISATNLPYFFRVHALVHATAGVVVSDQVATTFEEGFHSLEWPDELWQAPTGEPAWPGRALSPKHRYSVERRPKAQDHEVTVITFWIAALRFIDCMYPDDAKLWFGANAELWKDELKRTTHLPEPGVSYRIAIETPFTVVEKGAAEVLARVPEIEVLPKIPGSDEADPLYLLQQSGKRLSPKIDVDVAGNPLDMKVFGTNPEPDEKHRLTWRIPVAVQLAQEPLPLLRLIPKDEYKPIVEAILVGQPSDDSTLPMAIAGLHELRIEWSGDLQLDLLNTAINALRSVFAPEAVAALEPLVTASPSSGSLPLLIPTLDAENRKIVGDALEALTGIAPIFGPVKFVVLRRPPNDRELELFKHGPPPSDDLSQWINVLAEEQLFGVGRRPAVFAFKGTRPPITATFGPRGEV</sequence>
<dbReference type="EMBL" id="JAAMAY010000046">
    <property type="protein sequence ID" value="NTC32153.1"/>
    <property type="molecule type" value="Genomic_DNA"/>
</dbReference>
<protein>
    <submittedName>
        <fullName evidence="2">Uncharacterized protein</fullName>
    </submittedName>
</protein>